<feature type="compositionally biased region" description="Basic and acidic residues" evidence="2">
    <location>
        <begin position="181"/>
        <end position="204"/>
    </location>
</feature>
<sequence>MDDDGGVGDEFVLDEGIEDNPFEGDSLLPKPKLPMQVPKHEIEEKPKEIIKQRTDNLEDDFVIDEDKKQPEKSSISVQNSQKNSKVASNVPSQAQSPAPEVDEFDDDFISDENEQEEKVVKPTIIKPKLEEKLPPVCIKQPKSTKTKIPVKISNPIPKLSSPVSKKEEFQDDFEDFEDEGQQTKEEEINKNKIPEPQILEEKPVELPQIEPKIEESPVEKQEIPEKPKDEAEIQNHENFEIENHQNEPSFFLTETNATAYHSPPPQDQDFSDDFEDFEAQRAPDTPKEEPKEVHHEEEEIDIEPEEEKPYKVEKVYTEDEKHLSDISRRLLSFMNSLIMFGASNIGSIIQEPNERLGEMMERMQSQFKWYMEDAISAASNPEQIRMRKLVEAKNSIKQRITDEKKRNQELKARLREINRSFKNPNQTNNSLKSDVKSYAAQLKNMIGKIQQIHKEQRDIITENSQLEQKLKEMSQVDADKNGQETSEQREKNSKLEVDTQELNFRYKQSIAKMEQSIVEAQEPVTRLQARLDDLEKRIMILTKPKQMTSRKPAAKHSQGITPKLSRNRFH</sequence>
<keyword evidence="4" id="KW-1185">Reference proteome</keyword>
<reference evidence="3" key="2">
    <citation type="journal article" date="2007" name="Science">
        <title>Draft genome sequence of the sexually transmitted pathogen Trichomonas vaginalis.</title>
        <authorList>
            <person name="Carlton J.M."/>
            <person name="Hirt R.P."/>
            <person name="Silva J.C."/>
            <person name="Delcher A.L."/>
            <person name="Schatz M."/>
            <person name="Zhao Q."/>
            <person name="Wortman J.R."/>
            <person name="Bidwell S.L."/>
            <person name="Alsmark U.C.M."/>
            <person name="Besteiro S."/>
            <person name="Sicheritz-Ponten T."/>
            <person name="Noel C.J."/>
            <person name="Dacks J.B."/>
            <person name="Foster P.G."/>
            <person name="Simillion C."/>
            <person name="Van de Peer Y."/>
            <person name="Miranda-Saavedra D."/>
            <person name="Barton G.J."/>
            <person name="Westrop G.D."/>
            <person name="Mueller S."/>
            <person name="Dessi D."/>
            <person name="Fiori P.L."/>
            <person name="Ren Q."/>
            <person name="Paulsen I."/>
            <person name="Zhang H."/>
            <person name="Bastida-Corcuera F.D."/>
            <person name="Simoes-Barbosa A."/>
            <person name="Brown M.T."/>
            <person name="Hayes R.D."/>
            <person name="Mukherjee M."/>
            <person name="Okumura C.Y."/>
            <person name="Schneider R."/>
            <person name="Smith A.J."/>
            <person name="Vanacova S."/>
            <person name="Villalvazo M."/>
            <person name="Haas B.J."/>
            <person name="Pertea M."/>
            <person name="Feldblyum T.V."/>
            <person name="Utterback T.R."/>
            <person name="Shu C.L."/>
            <person name="Osoegawa K."/>
            <person name="de Jong P.J."/>
            <person name="Hrdy I."/>
            <person name="Horvathova L."/>
            <person name="Zubacova Z."/>
            <person name="Dolezal P."/>
            <person name="Malik S.B."/>
            <person name="Logsdon J.M. Jr."/>
            <person name="Henze K."/>
            <person name="Gupta A."/>
            <person name="Wang C.C."/>
            <person name="Dunne R.L."/>
            <person name="Upcroft J.A."/>
            <person name="Upcroft P."/>
            <person name="White O."/>
            <person name="Salzberg S.L."/>
            <person name="Tang P."/>
            <person name="Chiu C.-H."/>
            <person name="Lee Y.-S."/>
            <person name="Embley T.M."/>
            <person name="Coombs G.H."/>
            <person name="Mottram J.C."/>
            <person name="Tachezy J."/>
            <person name="Fraser-Liggett C.M."/>
            <person name="Johnson P.J."/>
        </authorList>
    </citation>
    <scope>NUCLEOTIDE SEQUENCE [LARGE SCALE GENOMIC DNA]</scope>
    <source>
        <strain evidence="3">G3</strain>
    </source>
</reference>
<feature type="compositionally biased region" description="Polar residues" evidence="2">
    <location>
        <begin position="72"/>
        <end position="96"/>
    </location>
</feature>
<evidence type="ECO:0000256" key="1">
    <source>
        <dbReference type="SAM" id="Coils"/>
    </source>
</evidence>
<keyword evidence="1" id="KW-0175">Coiled coil</keyword>
<proteinExistence type="predicted"/>
<organism evidence="3 4">
    <name type="scientific">Trichomonas vaginalis (strain ATCC PRA-98 / G3)</name>
    <dbReference type="NCBI Taxonomy" id="412133"/>
    <lineage>
        <taxon>Eukaryota</taxon>
        <taxon>Metamonada</taxon>
        <taxon>Parabasalia</taxon>
        <taxon>Trichomonadida</taxon>
        <taxon>Trichomonadidae</taxon>
        <taxon>Trichomonas</taxon>
    </lineage>
</organism>
<feature type="compositionally biased region" description="Basic and acidic residues" evidence="2">
    <location>
        <begin position="211"/>
        <end position="245"/>
    </location>
</feature>
<dbReference type="Proteomes" id="UP000001542">
    <property type="component" value="Unassembled WGS sequence"/>
</dbReference>
<evidence type="ECO:0000313" key="4">
    <source>
        <dbReference type="Proteomes" id="UP000001542"/>
    </source>
</evidence>
<evidence type="ECO:0000313" key="3">
    <source>
        <dbReference type="EMBL" id="EAY09905.1"/>
    </source>
</evidence>
<dbReference type="RefSeq" id="XP_001322128.1">
    <property type="nucleotide sequence ID" value="XM_001322093.1"/>
</dbReference>
<dbReference type="VEuPathDB" id="TrichDB:TVAGG3_0464030"/>
<evidence type="ECO:0000256" key="2">
    <source>
        <dbReference type="SAM" id="MobiDB-lite"/>
    </source>
</evidence>
<dbReference type="KEGG" id="tva:4767836"/>
<dbReference type="InParanoid" id="A2EBU3"/>
<feature type="compositionally biased region" description="Basic and acidic residues" evidence="2">
    <location>
        <begin position="278"/>
        <end position="297"/>
    </location>
</feature>
<feature type="coiled-coil region" evidence="1">
    <location>
        <begin position="393"/>
        <end position="420"/>
    </location>
</feature>
<accession>A2EBU3</accession>
<protein>
    <submittedName>
        <fullName evidence="3">Uncharacterized protein</fullName>
    </submittedName>
</protein>
<feature type="compositionally biased region" description="Acidic residues" evidence="2">
    <location>
        <begin position="1"/>
        <end position="22"/>
    </location>
</feature>
<feature type="compositionally biased region" description="Acidic residues" evidence="2">
    <location>
        <begin position="169"/>
        <end position="180"/>
    </location>
</feature>
<dbReference type="EMBL" id="DS113348">
    <property type="protein sequence ID" value="EAY09905.1"/>
    <property type="molecule type" value="Genomic_DNA"/>
</dbReference>
<feature type="compositionally biased region" description="Polar residues" evidence="2">
    <location>
        <begin position="246"/>
        <end position="259"/>
    </location>
</feature>
<feature type="region of interest" description="Disordered" evidence="2">
    <location>
        <begin position="542"/>
        <end position="570"/>
    </location>
</feature>
<name>A2EBU3_TRIV3</name>
<feature type="region of interest" description="Disordered" evidence="2">
    <location>
        <begin position="136"/>
        <end position="306"/>
    </location>
</feature>
<gene>
    <name evidence="3" type="ORF">TVAG_374120</name>
</gene>
<dbReference type="AlphaFoldDB" id="A2EBU3"/>
<feature type="compositionally biased region" description="Basic and acidic residues" evidence="2">
    <location>
        <begin position="38"/>
        <end position="56"/>
    </location>
</feature>
<reference evidence="3" key="1">
    <citation type="submission" date="2006-10" db="EMBL/GenBank/DDBJ databases">
        <authorList>
            <person name="Amadeo P."/>
            <person name="Zhao Q."/>
            <person name="Wortman J."/>
            <person name="Fraser-Liggett C."/>
            <person name="Carlton J."/>
        </authorList>
    </citation>
    <scope>NUCLEOTIDE SEQUENCE</scope>
    <source>
        <strain evidence="3">G3</strain>
    </source>
</reference>
<feature type="region of interest" description="Disordered" evidence="2">
    <location>
        <begin position="471"/>
        <end position="494"/>
    </location>
</feature>
<feature type="region of interest" description="Disordered" evidence="2">
    <location>
        <begin position="1"/>
        <end position="105"/>
    </location>
</feature>